<evidence type="ECO:0000256" key="11">
    <source>
        <dbReference type="PROSITE-ProRule" id="PRU00169"/>
    </source>
</evidence>
<feature type="domain" description="PAC" evidence="16">
    <location>
        <begin position="930"/>
        <end position="981"/>
    </location>
</feature>
<dbReference type="Gene3D" id="3.30.450.20">
    <property type="entry name" value="PAS domain"/>
    <property type="match status" value="6"/>
</dbReference>
<feature type="modified residue" description="4-aspartylphosphate" evidence="11">
    <location>
        <position position="1465"/>
    </location>
</feature>
<evidence type="ECO:0000259" key="15">
    <source>
        <dbReference type="PROSITE" id="PS50112"/>
    </source>
</evidence>
<evidence type="ECO:0000256" key="12">
    <source>
        <dbReference type="SAM" id="MobiDB-lite"/>
    </source>
</evidence>
<feature type="domain" description="PAS" evidence="15">
    <location>
        <begin position="59"/>
        <end position="104"/>
    </location>
</feature>
<organism evidence="17 18">
    <name type="scientific">Rhizobium loti</name>
    <name type="common">Mesorhizobium loti</name>
    <dbReference type="NCBI Taxonomy" id="381"/>
    <lineage>
        <taxon>Bacteria</taxon>
        <taxon>Pseudomonadati</taxon>
        <taxon>Pseudomonadota</taxon>
        <taxon>Alphaproteobacteria</taxon>
        <taxon>Hyphomicrobiales</taxon>
        <taxon>Phyllobacteriaceae</taxon>
        <taxon>Mesorhizobium</taxon>
    </lineage>
</organism>
<name>A0A8E2WG54_RHILI</name>
<dbReference type="InterPro" id="IPR013656">
    <property type="entry name" value="PAS_4"/>
</dbReference>
<evidence type="ECO:0000256" key="1">
    <source>
        <dbReference type="ARBA" id="ARBA00000085"/>
    </source>
</evidence>
<dbReference type="InterPro" id="IPR011006">
    <property type="entry name" value="CheY-like_superfamily"/>
</dbReference>
<dbReference type="InterPro" id="IPR000700">
    <property type="entry name" value="PAS-assoc_C"/>
</dbReference>
<feature type="domain" description="PAS" evidence="15">
    <location>
        <begin position="466"/>
        <end position="536"/>
    </location>
</feature>
<accession>A0A8E2WG54</accession>
<feature type="modified residue" description="4-aspartylphosphate" evidence="11">
    <location>
        <position position="1291"/>
    </location>
</feature>
<dbReference type="PANTHER" id="PTHR45339:SF5">
    <property type="entry name" value="HISTIDINE KINASE"/>
    <property type="match status" value="1"/>
</dbReference>
<dbReference type="Pfam" id="PF02518">
    <property type="entry name" value="HATPase_c"/>
    <property type="match status" value="1"/>
</dbReference>
<dbReference type="PROSITE" id="PS50112">
    <property type="entry name" value="PAS"/>
    <property type="match status" value="4"/>
</dbReference>
<feature type="region of interest" description="Disordered" evidence="12">
    <location>
        <begin position="31"/>
        <end position="54"/>
    </location>
</feature>
<feature type="domain" description="PAC" evidence="16">
    <location>
        <begin position="803"/>
        <end position="854"/>
    </location>
</feature>
<dbReference type="PROSITE" id="PS50113">
    <property type="entry name" value="PAC"/>
    <property type="match status" value="2"/>
</dbReference>
<evidence type="ECO:0000256" key="7">
    <source>
        <dbReference type="ARBA" id="ARBA00022840"/>
    </source>
</evidence>
<feature type="domain" description="Histidine kinase" evidence="13">
    <location>
        <begin position="999"/>
        <end position="1219"/>
    </location>
</feature>
<evidence type="ECO:0000256" key="4">
    <source>
        <dbReference type="ARBA" id="ARBA00022679"/>
    </source>
</evidence>
<dbReference type="SMART" id="SM00086">
    <property type="entry name" value="PAC"/>
    <property type="match status" value="2"/>
</dbReference>
<dbReference type="EC" id="2.7.13.3" evidence="2"/>
<comment type="caution">
    <text evidence="17">The sequence shown here is derived from an EMBL/GenBank/DDBJ whole genome shotgun (WGS) entry which is preliminary data.</text>
</comment>
<evidence type="ECO:0000256" key="6">
    <source>
        <dbReference type="ARBA" id="ARBA00022777"/>
    </source>
</evidence>
<keyword evidence="6" id="KW-0418">Kinase</keyword>
<evidence type="ECO:0000259" key="14">
    <source>
        <dbReference type="PROSITE" id="PS50110"/>
    </source>
</evidence>
<protein>
    <recommendedName>
        <fullName evidence="10">Sensory/regulatory protein RpfC</fullName>
        <ecNumber evidence="2">2.7.13.3</ecNumber>
    </recommendedName>
</protein>
<comment type="subunit">
    <text evidence="9">At low DSF concentrations, interacts with RpfF.</text>
</comment>
<dbReference type="Gene3D" id="3.40.50.2300">
    <property type="match status" value="2"/>
</dbReference>
<evidence type="ECO:0000256" key="9">
    <source>
        <dbReference type="ARBA" id="ARBA00064003"/>
    </source>
</evidence>
<dbReference type="Gene3D" id="3.30.565.10">
    <property type="entry name" value="Histidine kinase-like ATPase, C-terminal domain"/>
    <property type="match status" value="1"/>
</dbReference>
<evidence type="ECO:0000313" key="17">
    <source>
        <dbReference type="EMBL" id="PWJ91933.1"/>
    </source>
</evidence>
<feature type="domain" description="Response regulatory" evidence="14">
    <location>
        <begin position="1416"/>
        <end position="1534"/>
    </location>
</feature>
<dbReference type="CDD" id="cd16922">
    <property type="entry name" value="HATPase_EvgS-ArcB-TorS-like"/>
    <property type="match status" value="1"/>
</dbReference>
<dbReference type="GO" id="GO:0000155">
    <property type="term" value="F:phosphorelay sensor kinase activity"/>
    <property type="evidence" value="ECO:0007669"/>
    <property type="project" value="InterPro"/>
</dbReference>
<dbReference type="InterPro" id="IPR004358">
    <property type="entry name" value="Sig_transdc_His_kin-like_C"/>
</dbReference>
<dbReference type="PANTHER" id="PTHR45339">
    <property type="entry name" value="HYBRID SIGNAL TRANSDUCTION HISTIDINE KINASE J"/>
    <property type="match status" value="1"/>
</dbReference>
<keyword evidence="3 11" id="KW-0597">Phosphoprotein</keyword>
<dbReference type="InterPro" id="IPR036097">
    <property type="entry name" value="HisK_dim/P_sf"/>
</dbReference>
<evidence type="ECO:0000256" key="5">
    <source>
        <dbReference type="ARBA" id="ARBA00022741"/>
    </source>
</evidence>
<dbReference type="InterPro" id="IPR001789">
    <property type="entry name" value="Sig_transdc_resp-reg_receiver"/>
</dbReference>
<dbReference type="InterPro" id="IPR003594">
    <property type="entry name" value="HATPase_dom"/>
</dbReference>
<dbReference type="PRINTS" id="PR00344">
    <property type="entry name" value="BCTRLSENSOR"/>
</dbReference>
<dbReference type="Pfam" id="PF00512">
    <property type="entry name" value="HisKA"/>
    <property type="match status" value="1"/>
</dbReference>
<dbReference type="InterPro" id="IPR005467">
    <property type="entry name" value="His_kinase_dom"/>
</dbReference>
<dbReference type="SUPFAM" id="SSF52172">
    <property type="entry name" value="CheY-like"/>
    <property type="match status" value="2"/>
</dbReference>
<sequence length="1545" mass="169872">MLLGHIPPTNRGGGFGLGFRGGDGMAEADETVGARGKRGPRKPTAHGDDASSSAACMDSNDALRQLVEAGSDWVWETDAELRFSWLSQNYQAATGIDPANVLGRFRFDFLNQVLNGDRSGAAHLEDLQAHRPFRDFVYELKGGRADCRWVLTSGFPRFDGEGRFAGYRGIGRNVTALASAFKSPGQGPSTVGEPDRHLVDLERTMDAMHMGVVLLDARLDTLIVNKAYRDLSRIPDGAVTVGAPFSLLMELNRRNGIYGDIDEQQWQRYLATRIEEIRAGSVAPREFPHADGRTMMFSVTALSGGKRLLTYYEVTEIKNRDAEIESANAKIAETFANLHTMVDQMPIGVLVLDADMRAEVINRAFYDFWQIDARRAEIGCSFRDLMGASRDVDPYGTDDATWQQHMAEREAEIRAGTAGSRQFPRNDGRTLISSTAPLAGGKRLISYVDVTDMKDREAELAEALEKARLAEAVINAVKDPIFVKDDHLRFVFVNEAFAALFGQTPQAMLGKPGGDFLTTNDAALFEQSERDVLATGRAYEVEENFEADGASRSRIVRKSRVGMASGRNYVAGFLFDISDMKRRETEAEDARKHLASVLESLPAAVIIYDRDDKFVFANRKLQDTLPALKPFWQPGRTFREALEFGHSVGYFRSCGDTELDKLYEVDTERWSDGVLARYRLPNSSYERLNADGRWYQVYDMRTDDGTFIGVRVDITDLKSREAALRDSMRQIDLFRHVLDELPVAAFIKAQDLSIEFVNKAWCAITGLTKEDVIGRTDRQLFGAQDADSYSHDDTQVAVTGAVREVEEPVTHRDGTVRQLMTRKSRLVALDGSVHLVGSSTDITDVKARERALEESMRENEVFRSLIDNVPVSIYAKRSDLRQFYVNKGWCDLTGFSKEEATGKTDIEIFGPDGQAFVDSDLAVLRTGETQEVEETVTAVNGSVRHQFARKGAMIASDGSLYLIGSTTDITELKTREAELREARQRAVLADRAKSEFLANMSHEIRTPMNGVLGMAELLAKSDLDPKQKTFTDIIVKSGNALLTIINDILDFSKIDAGQLVLDPAPFNLAEAIEDVATLVSTRAKEKDLELIVRIEPRLESLFVGDVGRIRQIVTNLLGNAVKFTDEGHVLVDVTGDRVPTGTKLTISVTDTGIGIPEEKLKLVFEKFSQVDTSSTRRHEGTGLGLAITSRLVELMGGDIGVESAEGKGSTFWFTVTLPRAGQQNGQRITPIDVTGARVLIVDDNAVNRAILTEQMTSWTFDSCAAESGAEGLKVLIAAAAYGVPVDCVVLDYQMPEMSGAEMARIVRNTAGLAGTPIIMLTSVDQSLANTSYRDLGIDAQLIKPARSSVLLETLVATIQRHRHNTSGSDALPLAADVAASNVVRPQPSAPSEQRALLQPPLIRPRPPVAGGGDRLDILVAEDNEVNQMVFTQILGETGYGFEIVGNGRKALDAFGRLNPCMILMDVSMPEMNGLEATAAIRRLEEETGAHVPIVGVTAHALKGDRERCLEAGMDDYLPKPISPRALLEKVERWVGASRQAQRNAG</sequence>
<dbReference type="InterPro" id="IPR001610">
    <property type="entry name" value="PAC"/>
</dbReference>
<dbReference type="Pfam" id="PF08448">
    <property type="entry name" value="PAS_4"/>
    <property type="match status" value="4"/>
</dbReference>
<dbReference type="CDD" id="cd00130">
    <property type="entry name" value="PAS"/>
    <property type="match status" value="4"/>
</dbReference>
<proteinExistence type="predicted"/>
<dbReference type="CDD" id="cd00082">
    <property type="entry name" value="HisKA"/>
    <property type="match status" value="1"/>
</dbReference>
<dbReference type="SMART" id="SM00091">
    <property type="entry name" value="PAS"/>
    <property type="match status" value="7"/>
</dbReference>
<keyword evidence="4" id="KW-0808">Transferase</keyword>
<feature type="domain" description="Response regulatory" evidence="14">
    <location>
        <begin position="1237"/>
        <end position="1358"/>
    </location>
</feature>
<dbReference type="NCBIfam" id="TIGR00229">
    <property type="entry name" value="sensory_box"/>
    <property type="match status" value="3"/>
</dbReference>
<evidence type="ECO:0000256" key="2">
    <source>
        <dbReference type="ARBA" id="ARBA00012438"/>
    </source>
</evidence>
<feature type="compositionally biased region" description="Basic residues" evidence="12">
    <location>
        <begin position="35"/>
        <end position="44"/>
    </location>
</feature>
<keyword evidence="5" id="KW-0547">Nucleotide-binding</keyword>
<dbReference type="Proteomes" id="UP000245631">
    <property type="component" value="Unassembled WGS sequence"/>
</dbReference>
<evidence type="ECO:0000256" key="3">
    <source>
        <dbReference type="ARBA" id="ARBA00022553"/>
    </source>
</evidence>
<evidence type="ECO:0000259" key="13">
    <source>
        <dbReference type="PROSITE" id="PS50109"/>
    </source>
</evidence>
<dbReference type="InterPro" id="IPR000014">
    <property type="entry name" value="PAS"/>
</dbReference>
<dbReference type="Pfam" id="PF12860">
    <property type="entry name" value="PAS_7"/>
    <property type="match status" value="3"/>
</dbReference>
<dbReference type="Gene3D" id="1.10.287.130">
    <property type="match status" value="1"/>
</dbReference>
<dbReference type="GO" id="GO:0005524">
    <property type="term" value="F:ATP binding"/>
    <property type="evidence" value="ECO:0007669"/>
    <property type="project" value="UniProtKB-KW"/>
</dbReference>
<feature type="domain" description="PAS" evidence="15">
    <location>
        <begin position="858"/>
        <end position="928"/>
    </location>
</feature>
<gene>
    <name evidence="17" type="ORF">C8D77_103636</name>
</gene>
<evidence type="ECO:0000256" key="8">
    <source>
        <dbReference type="ARBA" id="ARBA00023012"/>
    </source>
</evidence>
<keyword evidence="7" id="KW-0067">ATP-binding</keyword>
<comment type="catalytic activity">
    <reaction evidence="1">
        <text>ATP + protein L-histidine = ADP + protein N-phospho-L-histidine.</text>
        <dbReference type="EC" id="2.7.13.3"/>
    </reaction>
</comment>
<dbReference type="FunFam" id="1.10.287.130:FF:000002">
    <property type="entry name" value="Two-component osmosensing histidine kinase"/>
    <property type="match status" value="1"/>
</dbReference>
<dbReference type="PROSITE" id="PS50110">
    <property type="entry name" value="RESPONSE_REGULATORY"/>
    <property type="match status" value="2"/>
</dbReference>
<dbReference type="InterPro" id="IPR036890">
    <property type="entry name" value="HATPase_C_sf"/>
</dbReference>
<dbReference type="InterPro" id="IPR003661">
    <property type="entry name" value="HisK_dim/P_dom"/>
</dbReference>
<dbReference type="EMBL" id="QGGH01000003">
    <property type="protein sequence ID" value="PWJ91933.1"/>
    <property type="molecule type" value="Genomic_DNA"/>
</dbReference>
<dbReference type="SMART" id="SM00388">
    <property type="entry name" value="HisKA"/>
    <property type="match status" value="1"/>
</dbReference>
<dbReference type="CDD" id="cd17546">
    <property type="entry name" value="REC_hyHK_CKI1_RcsC-like"/>
    <property type="match status" value="2"/>
</dbReference>
<dbReference type="SUPFAM" id="SSF55874">
    <property type="entry name" value="ATPase domain of HSP90 chaperone/DNA topoisomerase II/histidine kinase"/>
    <property type="match status" value="1"/>
</dbReference>
<reference evidence="17 18" key="1">
    <citation type="submission" date="2018-05" db="EMBL/GenBank/DDBJ databases">
        <title>Genomic Encyclopedia of Type Strains, Phase IV (KMG-IV): sequencing the most valuable type-strain genomes for metagenomic binning, comparative biology and taxonomic classification.</title>
        <authorList>
            <person name="Goeker M."/>
        </authorList>
    </citation>
    <scope>NUCLEOTIDE SEQUENCE [LARGE SCALE GENOMIC DNA]</scope>
    <source>
        <strain evidence="17 18">DSM 2626</strain>
    </source>
</reference>
<feature type="domain" description="PAS" evidence="15">
    <location>
        <begin position="730"/>
        <end position="801"/>
    </location>
</feature>
<dbReference type="FunFam" id="3.30.565.10:FF:000010">
    <property type="entry name" value="Sensor histidine kinase RcsC"/>
    <property type="match status" value="1"/>
</dbReference>
<evidence type="ECO:0000313" key="18">
    <source>
        <dbReference type="Proteomes" id="UP000245631"/>
    </source>
</evidence>
<dbReference type="PROSITE" id="PS50109">
    <property type="entry name" value="HIS_KIN"/>
    <property type="match status" value="1"/>
</dbReference>
<evidence type="ECO:0000256" key="10">
    <source>
        <dbReference type="ARBA" id="ARBA00068150"/>
    </source>
</evidence>
<dbReference type="SUPFAM" id="SSF47384">
    <property type="entry name" value="Homodimeric domain of signal transducing histidine kinase"/>
    <property type="match status" value="1"/>
</dbReference>
<dbReference type="Pfam" id="PF00072">
    <property type="entry name" value="Response_reg"/>
    <property type="match status" value="2"/>
</dbReference>
<dbReference type="SUPFAM" id="SSF55785">
    <property type="entry name" value="PYP-like sensor domain (PAS domain)"/>
    <property type="match status" value="6"/>
</dbReference>
<keyword evidence="8" id="KW-0902">Two-component regulatory system</keyword>
<dbReference type="SMART" id="SM00448">
    <property type="entry name" value="REC"/>
    <property type="match status" value="2"/>
</dbReference>
<dbReference type="SMART" id="SM00387">
    <property type="entry name" value="HATPase_c"/>
    <property type="match status" value="1"/>
</dbReference>
<dbReference type="InterPro" id="IPR035965">
    <property type="entry name" value="PAS-like_dom_sf"/>
</dbReference>
<evidence type="ECO:0000259" key="16">
    <source>
        <dbReference type="PROSITE" id="PS50113"/>
    </source>
</evidence>